<keyword evidence="2 7" id="KW-0698">rRNA processing</keyword>
<dbReference type="Gene3D" id="3.40.50.150">
    <property type="entry name" value="Vaccinia Virus protein VP39"/>
    <property type="match status" value="1"/>
</dbReference>
<feature type="binding site" evidence="7 8">
    <location>
        <position position="25"/>
    </location>
    <ligand>
        <name>S-adenosyl-L-methionine</name>
        <dbReference type="ChEBI" id="CHEBI:59789"/>
    </ligand>
</feature>
<dbReference type="GO" id="GO:0052908">
    <property type="term" value="F:16S rRNA (adenine(1518)-N(6)/adenine(1519)-N(6))-dimethyltransferase activity"/>
    <property type="evidence" value="ECO:0007669"/>
    <property type="project" value="UniProtKB-EC"/>
</dbReference>
<keyword evidence="4 7" id="KW-0808">Transferase</keyword>
<evidence type="ECO:0000256" key="4">
    <source>
        <dbReference type="ARBA" id="ARBA00022679"/>
    </source>
</evidence>
<evidence type="ECO:0000256" key="3">
    <source>
        <dbReference type="ARBA" id="ARBA00022603"/>
    </source>
</evidence>
<proteinExistence type="inferred from homology"/>
<keyword evidence="6 7" id="KW-0694">RNA-binding</keyword>
<evidence type="ECO:0000259" key="9">
    <source>
        <dbReference type="SMART" id="SM00650"/>
    </source>
</evidence>
<keyword evidence="1 7" id="KW-0963">Cytoplasm</keyword>
<dbReference type="AlphaFoldDB" id="A0A4R7KA72"/>
<evidence type="ECO:0000256" key="1">
    <source>
        <dbReference type="ARBA" id="ARBA00022490"/>
    </source>
</evidence>
<dbReference type="Pfam" id="PF00398">
    <property type="entry name" value="RrnaAD"/>
    <property type="match status" value="1"/>
</dbReference>
<dbReference type="EC" id="2.1.1.182" evidence="7"/>
<comment type="caution">
    <text evidence="10">The sequence shown here is derived from an EMBL/GenBank/DDBJ whole genome shotgun (WGS) entry which is preliminary data.</text>
</comment>
<dbReference type="Proteomes" id="UP000295325">
    <property type="component" value="Unassembled WGS sequence"/>
</dbReference>
<reference evidence="10 11" key="1">
    <citation type="submission" date="2019-03" db="EMBL/GenBank/DDBJ databases">
        <title>Genomic Encyclopedia of Type Strains, Phase IV (KMG-IV): sequencing the most valuable type-strain genomes for metagenomic binning, comparative biology and taxonomic classification.</title>
        <authorList>
            <person name="Goeker M."/>
        </authorList>
    </citation>
    <scope>NUCLEOTIDE SEQUENCE [LARGE SCALE GENOMIC DNA]</scope>
    <source>
        <strain evidence="10 11">DSM 24455</strain>
    </source>
</reference>
<dbReference type="EMBL" id="SOAZ01000027">
    <property type="protein sequence ID" value="TDT50553.1"/>
    <property type="molecule type" value="Genomic_DNA"/>
</dbReference>
<keyword evidence="3 7" id="KW-0489">Methyltransferase</keyword>
<organism evidence="10 11">
    <name type="scientific">Fonticella tunisiensis</name>
    <dbReference type="NCBI Taxonomy" id="1096341"/>
    <lineage>
        <taxon>Bacteria</taxon>
        <taxon>Bacillati</taxon>
        <taxon>Bacillota</taxon>
        <taxon>Clostridia</taxon>
        <taxon>Eubacteriales</taxon>
        <taxon>Clostridiaceae</taxon>
        <taxon>Fonticella</taxon>
    </lineage>
</organism>
<evidence type="ECO:0000256" key="7">
    <source>
        <dbReference type="HAMAP-Rule" id="MF_00607"/>
    </source>
</evidence>
<feature type="binding site" evidence="7 8">
    <location>
        <position position="98"/>
    </location>
    <ligand>
        <name>S-adenosyl-L-methionine</name>
        <dbReference type="ChEBI" id="CHEBI:59789"/>
    </ligand>
</feature>
<feature type="binding site" evidence="7 8">
    <location>
        <position position="27"/>
    </location>
    <ligand>
        <name>S-adenosyl-L-methionine</name>
        <dbReference type="ChEBI" id="CHEBI:59789"/>
    </ligand>
</feature>
<evidence type="ECO:0000313" key="11">
    <source>
        <dbReference type="Proteomes" id="UP000295325"/>
    </source>
</evidence>
<protein>
    <recommendedName>
        <fullName evidence="7">Ribosomal RNA small subunit methyltransferase A</fullName>
        <ecNumber evidence="7">2.1.1.182</ecNumber>
    </recommendedName>
    <alternativeName>
        <fullName evidence="7">16S rRNA (adenine(1518)-N(6)/adenine(1519)-N(6))-dimethyltransferase</fullName>
    </alternativeName>
    <alternativeName>
        <fullName evidence="7">16S rRNA dimethyladenosine transferase</fullName>
    </alternativeName>
    <alternativeName>
        <fullName evidence="7">16S rRNA dimethylase</fullName>
    </alternativeName>
    <alternativeName>
        <fullName evidence="7">S-adenosylmethionine-6-N', N'-adenosyl(rRNA) dimethyltransferase</fullName>
    </alternativeName>
</protein>
<name>A0A4R7KA72_9CLOT</name>
<dbReference type="Gene3D" id="1.10.8.100">
    <property type="entry name" value="Ribosomal RNA adenine dimethylase-like, domain 2"/>
    <property type="match status" value="1"/>
</dbReference>
<dbReference type="InterPro" id="IPR023165">
    <property type="entry name" value="rRNA_Ade_diMease-like_C"/>
</dbReference>
<dbReference type="RefSeq" id="WP_133629092.1">
    <property type="nucleotide sequence ID" value="NZ_SOAZ01000027.1"/>
</dbReference>
<dbReference type="NCBIfam" id="TIGR00755">
    <property type="entry name" value="ksgA"/>
    <property type="match status" value="1"/>
</dbReference>
<accession>A0A4R7KA72</accession>
<dbReference type="InterPro" id="IPR020596">
    <property type="entry name" value="rRNA_Ade_Mease_Trfase_CS"/>
</dbReference>
<dbReference type="HAMAP" id="MF_00607">
    <property type="entry name" value="16SrRNA_methyltr_A"/>
    <property type="match status" value="1"/>
</dbReference>
<comment type="catalytic activity">
    <reaction evidence="7">
        <text>adenosine(1518)/adenosine(1519) in 16S rRNA + 4 S-adenosyl-L-methionine = N(6)-dimethyladenosine(1518)/N(6)-dimethyladenosine(1519) in 16S rRNA + 4 S-adenosyl-L-homocysteine + 4 H(+)</text>
        <dbReference type="Rhea" id="RHEA:19609"/>
        <dbReference type="Rhea" id="RHEA-COMP:10232"/>
        <dbReference type="Rhea" id="RHEA-COMP:10233"/>
        <dbReference type="ChEBI" id="CHEBI:15378"/>
        <dbReference type="ChEBI" id="CHEBI:57856"/>
        <dbReference type="ChEBI" id="CHEBI:59789"/>
        <dbReference type="ChEBI" id="CHEBI:74411"/>
        <dbReference type="ChEBI" id="CHEBI:74493"/>
        <dbReference type="EC" id="2.1.1.182"/>
    </reaction>
</comment>
<dbReference type="CDD" id="cd02440">
    <property type="entry name" value="AdoMet_MTases"/>
    <property type="match status" value="1"/>
</dbReference>
<dbReference type="OrthoDB" id="9814755at2"/>
<dbReference type="GO" id="GO:0005829">
    <property type="term" value="C:cytosol"/>
    <property type="evidence" value="ECO:0007669"/>
    <property type="project" value="TreeGrafter"/>
</dbReference>
<dbReference type="PROSITE" id="PS01131">
    <property type="entry name" value="RRNA_A_DIMETH"/>
    <property type="match status" value="1"/>
</dbReference>
<feature type="binding site" evidence="7 8">
    <location>
        <position position="121"/>
    </location>
    <ligand>
        <name>S-adenosyl-L-methionine</name>
        <dbReference type="ChEBI" id="CHEBI:59789"/>
    </ligand>
</feature>
<dbReference type="PROSITE" id="PS51689">
    <property type="entry name" value="SAM_RNA_A_N6_MT"/>
    <property type="match status" value="1"/>
</dbReference>
<dbReference type="InterPro" id="IPR001737">
    <property type="entry name" value="KsgA/Erm"/>
</dbReference>
<comment type="similarity">
    <text evidence="7">Belongs to the class I-like SAM-binding methyltransferase superfamily. rRNA adenine N(6)-methyltransferase family. RsmA subfamily.</text>
</comment>
<dbReference type="PANTHER" id="PTHR11727">
    <property type="entry name" value="DIMETHYLADENOSINE TRANSFERASE"/>
    <property type="match status" value="1"/>
</dbReference>
<dbReference type="SUPFAM" id="SSF53335">
    <property type="entry name" value="S-adenosyl-L-methionine-dependent methyltransferases"/>
    <property type="match status" value="1"/>
</dbReference>
<dbReference type="SMART" id="SM00650">
    <property type="entry name" value="rADc"/>
    <property type="match status" value="1"/>
</dbReference>
<sequence>MSLASKTKDIINHFGFKFSKSLGQNFLIDQNILDKIVGAAELNNESCVIEIGPGIGTMTQEVAKFASKVVAIELDDTLIPVLNETLGNYNNIKVIHNDALKVNFKRLIEEENLTEVKVVANLPYYVTTPIISKLLTEKPGLRAIIIMIQREVADRMVAKPGSKEYGALSLLVQYYTKVEKITRVPPACFIPQPKVESAVIKMTILEEPAVKVNDEKLFFKIIRDSFNMRRKTLWNVLKQTGLSQEKLEKVFSDSGIDPKRRGETLTIEEFAKLSDRVRDNM</sequence>
<feature type="binding site" evidence="7 8">
    <location>
        <position position="73"/>
    </location>
    <ligand>
        <name>S-adenosyl-L-methionine</name>
        <dbReference type="ChEBI" id="CHEBI:59789"/>
    </ligand>
</feature>
<dbReference type="InterPro" id="IPR029063">
    <property type="entry name" value="SAM-dependent_MTases_sf"/>
</dbReference>
<dbReference type="PANTHER" id="PTHR11727:SF7">
    <property type="entry name" value="DIMETHYLADENOSINE TRANSFERASE-RELATED"/>
    <property type="match status" value="1"/>
</dbReference>
<feature type="domain" description="Ribosomal RNA adenine methylase transferase N-terminal" evidence="9">
    <location>
        <begin position="32"/>
        <end position="206"/>
    </location>
</feature>
<gene>
    <name evidence="7" type="primary">rsmA</name>
    <name evidence="7" type="synonym">ksgA</name>
    <name evidence="10" type="ORF">EDD71_12716</name>
</gene>
<keyword evidence="5 7" id="KW-0949">S-adenosyl-L-methionine</keyword>
<feature type="binding site" evidence="7 8">
    <location>
        <position position="52"/>
    </location>
    <ligand>
        <name>S-adenosyl-L-methionine</name>
        <dbReference type="ChEBI" id="CHEBI:59789"/>
    </ligand>
</feature>
<evidence type="ECO:0000256" key="2">
    <source>
        <dbReference type="ARBA" id="ARBA00022552"/>
    </source>
</evidence>
<dbReference type="InterPro" id="IPR011530">
    <property type="entry name" value="rRNA_adenine_dimethylase"/>
</dbReference>
<evidence type="ECO:0000256" key="8">
    <source>
        <dbReference type="PROSITE-ProRule" id="PRU01026"/>
    </source>
</evidence>
<dbReference type="InterPro" id="IPR020598">
    <property type="entry name" value="rRNA_Ade_methylase_Trfase_N"/>
</dbReference>
<dbReference type="FunFam" id="3.40.50.150:FF:000023">
    <property type="entry name" value="Ribosomal RNA small subunit methyltransferase A"/>
    <property type="match status" value="1"/>
</dbReference>
<evidence type="ECO:0000256" key="5">
    <source>
        <dbReference type="ARBA" id="ARBA00022691"/>
    </source>
</evidence>
<comment type="function">
    <text evidence="7">Specifically dimethylates two adjacent adenosines (A1518 and A1519) in the loop of a conserved hairpin near the 3'-end of 16S rRNA in the 30S particle. May play a critical role in biogenesis of 30S subunits.</text>
</comment>
<evidence type="ECO:0000313" key="10">
    <source>
        <dbReference type="EMBL" id="TDT50553.1"/>
    </source>
</evidence>
<keyword evidence="11" id="KW-1185">Reference proteome</keyword>
<comment type="subcellular location">
    <subcellularLocation>
        <location evidence="7">Cytoplasm</location>
    </subcellularLocation>
</comment>
<dbReference type="GO" id="GO:0003723">
    <property type="term" value="F:RNA binding"/>
    <property type="evidence" value="ECO:0007669"/>
    <property type="project" value="UniProtKB-UniRule"/>
</dbReference>
<evidence type="ECO:0000256" key="6">
    <source>
        <dbReference type="ARBA" id="ARBA00022884"/>
    </source>
</evidence>